<proteinExistence type="predicted"/>
<dbReference type="Proteomes" id="UP000273307">
    <property type="component" value="Unassembled WGS sequence"/>
</dbReference>
<dbReference type="AlphaFoldDB" id="A0A498Q2W7"/>
<sequence>MAKLFAAEVMGAYRPSVEQAGVQLETLLGFVRYVGDQAAVDDELGRGGI</sequence>
<protein>
    <submittedName>
        <fullName evidence="1">Uncharacterized protein</fullName>
    </submittedName>
</protein>
<dbReference type="EMBL" id="UPHP01000067">
    <property type="protein sequence ID" value="VBA39269.1"/>
    <property type="molecule type" value="Genomic_DNA"/>
</dbReference>
<evidence type="ECO:0000313" key="1">
    <source>
        <dbReference type="EMBL" id="VBA39269.1"/>
    </source>
</evidence>
<gene>
    <name evidence="1" type="ORF">LAUMK136_02903</name>
</gene>
<organism evidence="1 2">
    <name type="scientific">Mycobacterium attenuatum</name>
    <dbReference type="NCBI Taxonomy" id="2341086"/>
    <lineage>
        <taxon>Bacteria</taxon>
        <taxon>Bacillati</taxon>
        <taxon>Actinomycetota</taxon>
        <taxon>Actinomycetes</taxon>
        <taxon>Mycobacteriales</taxon>
        <taxon>Mycobacteriaceae</taxon>
        <taxon>Mycobacterium</taxon>
    </lineage>
</organism>
<name>A0A498Q2W7_9MYCO</name>
<keyword evidence="2" id="KW-1185">Reference proteome</keyword>
<accession>A0A498Q2W7</accession>
<reference evidence="1 2" key="1">
    <citation type="submission" date="2018-09" db="EMBL/GenBank/DDBJ databases">
        <authorList>
            <person name="Tagini F."/>
        </authorList>
    </citation>
    <scope>NUCLEOTIDE SEQUENCE [LARGE SCALE GENOMIC DNA]</scope>
    <source>
        <strain evidence="1 2">MK136</strain>
    </source>
</reference>
<evidence type="ECO:0000313" key="2">
    <source>
        <dbReference type="Proteomes" id="UP000273307"/>
    </source>
</evidence>